<dbReference type="PANTHER" id="PTHR10736:SF0">
    <property type="entry name" value="BESTROPHIN HOMOLOG"/>
    <property type="match status" value="1"/>
</dbReference>
<dbReference type="EMBL" id="BTSY01000006">
    <property type="protein sequence ID" value="GMT33379.1"/>
    <property type="molecule type" value="Genomic_DNA"/>
</dbReference>
<keyword evidence="4 6" id="KW-0472">Membrane</keyword>
<feature type="transmembrane region" description="Helical" evidence="6">
    <location>
        <begin position="72"/>
        <end position="91"/>
    </location>
</feature>
<evidence type="ECO:0000313" key="7">
    <source>
        <dbReference type="EMBL" id="GMT33379.1"/>
    </source>
</evidence>
<accession>A0AAV5WML9</accession>
<name>A0AAV5WML9_9BILA</name>
<evidence type="ECO:0000256" key="1">
    <source>
        <dbReference type="ARBA" id="ARBA00004370"/>
    </source>
</evidence>
<dbReference type="Proteomes" id="UP001432322">
    <property type="component" value="Unassembled WGS sequence"/>
</dbReference>
<keyword evidence="2 6" id="KW-0812">Transmembrane</keyword>
<proteinExistence type="inferred from homology"/>
<comment type="similarity">
    <text evidence="5 6">Belongs to the anion channel-forming bestrophin (TC 1.A.46) family. Calcium-sensitive chloride channel subfamily.</text>
</comment>
<dbReference type="GO" id="GO:0005254">
    <property type="term" value="F:chloride channel activity"/>
    <property type="evidence" value="ECO:0007669"/>
    <property type="project" value="UniProtKB-KW"/>
</dbReference>
<feature type="transmembrane region" description="Helical" evidence="6">
    <location>
        <begin position="235"/>
        <end position="258"/>
    </location>
</feature>
<dbReference type="PANTHER" id="PTHR10736">
    <property type="entry name" value="BESTROPHIN"/>
    <property type="match status" value="1"/>
</dbReference>
<comment type="caution">
    <text evidence="7">The sequence shown here is derived from an EMBL/GenBank/DDBJ whole genome shotgun (WGS) entry which is preliminary data.</text>
</comment>
<evidence type="ECO:0000256" key="5">
    <source>
        <dbReference type="ARBA" id="ARBA00034769"/>
    </source>
</evidence>
<evidence type="ECO:0000256" key="3">
    <source>
        <dbReference type="ARBA" id="ARBA00022989"/>
    </source>
</evidence>
<dbReference type="InterPro" id="IPR000615">
    <property type="entry name" value="Bestrophin"/>
</dbReference>
<keyword evidence="6" id="KW-1003">Cell membrane</keyword>
<keyword evidence="6" id="KW-0869">Chloride channel</keyword>
<keyword evidence="3 6" id="KW-1133">Transmembrane helix</keyword>
<evidence type="ECO:0000256" key="4">
    <source>
        <dbReference type="ARBA" id="ARBA00023136"/>
    </source>
</evidence>
<keyword evidence="6" id="KW-0406">Ion transport</keyword>
<comment type="function">
    <text evidence="6">Forms chloride channels.</text>
</comment>
<organism evidence="7 8">
    <name type="scientific">Pristionchus fissidentatus</name>
    <dbReference type="NCBI Taxonomy" id="1538716"/>
    <lineage>
        <taxon>Eukaryota</taxon>
        <taxon>Metazoa</taxon>
        <taxon>Ecdysozoa</taxon>
        <taxon>Nematoda</taxon>
        <taxon>Chromadorea</taxon>
        <taxon>Rhabditida</taxon>
        <taxon>Rhabditina</taxon>
        <taxon>Diplogasteromorpha</taxon>
        <taxon>Diplogasteroidea</taxon>
        <taxon>Neodiplogasteridae</taxon>
        <taxon>Pristionchus</taxon>
    </lineage>
</organism>
<protein>
    <recommendedName>
        <fullName evidence="6">Bestrophin homolog</fullName>
    </recommendedName>
</protein>
<gene>
    <name evidence="7" type="ORF">PFISCL1PPCAC_24676</name>
</gene>
<dbReference type="GO" id="GO:0005886">
    <property type="term" value="C:plasma membrane"/>
    <property type="evidence" value="ECO:0007669"/>
    <property type="project" value="UniProtKB-SubCell"/>
</dbReference>
<sequence>MTVTYTLEVSRARFWGFPKLLLRWRGSIYRLMYLEMTSFLTLFYLIMAVYRWGLSEQHQKHFETVALYCREFTLTIPITFVMGFYVSFVAGRWWQQYMNIPWPDRIALQVSAYVSGADEKGRKIRRALVRYANLLSVFTFQSISTVIKRRFPSIEHLEDAGLLTVEERKTLEEIHSPQGTWFVPAHWFCQLAAQARKEGRIHDDLHLKSLIDEMMAFRSQCGMLWSYDWISVPLVYTQVVTIAVYAFFLACAFGRQFLRFADSASSSPNALDYYVPIFTIFQFCFYVGWLKVAESMICPFGEDDDDFELNWIIDRNVQVAYLLADTLHQKQPKLQRDTMWDSTDPDVPYTTGTKTYKKAKEAFLGSTQML</sequence>
<evidence type="ECO:0000313" key="8">
    <source>
        <dbReference type="Proteomes" id="UP001432322"/>
    </source>
</evidence>
<feature type="transmembrane region" description="Helical" evidence="6">
    <location>
        <begin position="270"/>
        <end position="289"/>
    </location>
</feature>
<feature type="non-terminal residue" evidence="7">
    <location>
        <position position="370"/>
    </location>
</feature>
<dbReference type="GO" id="GO:0034707">
    <property type="term" value="C:chloride channel complex"/>
    <property type="evidence" value="ECO:0007669"/>
    <property type="project" value="UniProtKB-KW"/>
</dbReference>
<keyword evidence="6" id="KW-0868">Chloride</keyword>
<keyword evidence="6" id="KW-0813">Transport</keyword>
<keyword evidence="8" id="KW-1185">Reference proteome</keyword>
<keyword evidence="6" id="KW-0407">Ion channel</keyword>
<evidence type="ECO:0000256" key="6">
    <source>
        <dbReference type="RuleBase" id="RU363126"/>
    </source>
</evidence>
<dbReference type="InterPro" id="IPR021134">
    <property type="entry name" value="Bestrophin-like"/>
</dbReference>
<dbReference type="Pfam" id="PF01062">
    <property type="entry name" value="Bestrophin"/>
    <property type="match status" value="1"/>
</dbReference>
<evidence type="ECO:0000256" key="2">
    <source>
        <dbReference type="ARBA" id="ARBA00022692"/>
    </source>
</evidence>
<dbReference type="AlphaFoldDB" id="A0AAV5WML9"/>
<feature type="transmembrane region" description="Helical" evidence="6">
    <location>
        <begin position="31"/>
        <end position="52"/>
    </location>
</feature>
<reference evidence="7" key="1">
    <citation type="submission" date="2023-10" db="EMBL/GenBank/DDBJ databases">
        <title>Genome assembly of Pristionchus species.</title>
        <authorList>
            <person name="Yoshida K."/>
            <person name="Sommer R.J."/>
        </authorList>
    </citation>
    <scope>NUCLEOTIDE SEQUENCE</scope>
    <source>
        <strain evidence="7">RS5133</strain>
    </source>
</reference>
<comment type="subcellular location">
    <subcellularLocation>
        <location evidence="6">Cell membrane</location>
        <topology evidence="6">Multi-pass membrane protein</topology>
    </subcellularLocation>
    <subcellularLocation>
        <location evidence="1">Membrane</location>
    </subcellularLocation>
</comment>